<dbReference type="EMBL" id="JAYRBN010000063">
    <property type="protein sequence ID" value="KAL2738087.1"/>
    <property type="molecule type" value="Genomic_DNA"/>
</dbReference>
<name>A0ABD2BZ79_VESMC</name>
<proteinExistence type="predicted"/>
<gene>
    <name evidence="2" type="ORF">V1477_011446</name>
</gene>
<accession>A0ABD2BZ79</accession>
<evidence type="ECO:0000313" key="2">
    <source>
        <dbReference type="EMBL" id="KAL2738087.1"/>
    </source>
</evidence>
<feature type="transmembrane region" description="Helical" evidence="1">
    <location>
        <begin position="39"/>
        <end position="59"/>
    </location>
</feature>
<keyword evidence="1" id="KW-1133">Transmembrane helix</keyword>
<comment type="caution">
    <text evidence="2">The sequence shown here is derived from an EMBL/GenBank/DDBJ whole genome shotgun (WGS) entry which is preliminary data.</text>
</comment>
<keyword evidence="1" id="KW-0472">Membrane</keyword>
<evidence type="ECO:0000256" key="1">
    <source>
        <dbReference type="SAM" id="Phobius"/>
    </source>
</evidence>
<dbReference type="Proteomes" id="UP001607303">
    <property type="component" value="Unassembled WGS sequence"/>
</dbReference>
<keyword evidence="3" id="KW-1185">Reference proteome</keyword>
<sequence length="123" mass="14420">MITSHSGLDIVTTLSYDLLKMDDHKLLSKRFKNNRNTNCTLPNVKISLLLVMILIIWIYCIHRISYSNECEVDKDSIRDIVINVLNETIVARKDCLIKFYDFKPKNDTHRARRITITLPELIE</sequence>
<dbReference type="AlphaFoldDB" id="A0ABD2BZ79"/>
<protein>
    <submittedName>
        <fullName evidence="2">WD repeat-containing protein 36</fullName>
    </submittedName>
</protein>
<evidence type="ECO:0000313" key="3">
    <source>
        <dbReference type="Proteomes" id="UP001607303"/>
    </source>
</evidence>
<keyword evidence="1" id="KW-0812">Transmembrane</keyword>
<reference evidence="2 3" key="1">
    <citation type="journal article" date="2024" name="Ann. Entomol. Soc. Am.">
        <title>Genomic analyses of the southern and eastern yellowjacket wasps (Hymenoptera: Vespidae) reveal evolutionary signatures of social life.</title>
        <authorList>
            <person name="Catto M.A."/>
            <person name="Caine P.B."/>
            <person name="Orr S.E."/>
            <person name="Hunt B.G."/>
            <person name="Goodisman M.A.D."/>
        </authorList>
    </citation>
    <scope>NUCLEOTIDE SEQUENCE [LARGE SCALE GENOMIC DNA]</scope>
    <source>
        <strain evidence="2">232</strain>
        <tissue evidence="2">Head and thorax</tissue>
    </source>
</reference>
<organism evidence="2 3">
    <name type="scientific">Vespula maculifrons</name>
    <name type="common">Eastern yellow jacket</name>
    <name type="synonym">Wasp</name>
    <dbReference type="NCBI Taxonomy" id="7453"/>
    <lineage>
        <taxon>Eukaryota</taxon>
        <taxon>Metazoa</taxon>
        <taxon>Ecdysozoa</taxon>
        <taxon>Arthropoda</taxon>
        <taxon>Hexapoda</taxon>
        <taxon>Insecta</taxon>
        <taxon>Pterygota</taxon>
        <taxon>Neoptera</taxon>
        <taxon>Endopterygota</taxon>
        <taxon>Hymenoptera</taxon>
        <taxon>Apocrita</taxon>
        <taxon>Aculeata</taxon>
        <taxon>Vespoidea</taxon>
        <taxon>Vespidae</taxon>
        <taxon>Vespinae</taxon>
        <taxon>Vespula</taxon>
    </lineage>
</organism>